<dbReference type="InterPro" id="IPR036291">
    <property type="entry name" value="NAD(P)-bd_dom_sf"/>
</dbReference>
<dbReference type="Gene3D" id="3.40.50.720">
    <property type="entry name" value="NAD(P)-binding Rossmann-like Domain"/>
    <property type="match status" value="1"/>
</dbReference>
<dbReference type="AlphaFoldDB" id="A0A7Y7YKT5"/>
<evidence type="ECO:0000259" key="1">
    <source>
        <dbReference type="Pfam" id="PF00107"/>
    </source>
</evidence>
<protein>
    <submittedName>
        <fullName evidence="2">Zinc-binding dehydrogenase</fullName>
    </submittedName>
</protein>
<sequence>PKAGETLVVAAASGAVGSVVGQVAKLKGLRVVGIAGGADKCRYVVDELGFDACIDHKSEHFADELAQACFKGVDIYFENVGGKVFDAVVPLLNPKARIPLCGLIAGYNAHQPPSGPDRL</sequence>
<evidence type="ECO:0000313" key="3">
    <source>
        <dbReference type="Proteomes" id="UP000520592"/>
    </source>
</evidence>
<dbReference type="SUPFAM" id="SSF51735">
    <property type="entry name" value="NAD(P)-binding Rossmann-fold domains"/>
    <property type="match status" value="1"/>
</dbReference>
<proteinExistence type="predicted"/>
<dbReference type="GO" id="GO:0016628">
    <property type="term" value="F:oxidoreductase activity, acting on the CH-CH group of donors, NAD or NADP as acceptor"/>
    <property type="evidence" value="ECO:0007669"/>
    <property type="project" value="InterPro"/>
</dbReference>
<accession>A0A7Y7YKT5</accession>
<dbReference type="EMBL" id="JACAQD010000249">
    <property type="protein sequence ID" value="NWC37664.1"/>
    <property type="molecule type" value="Genomic_DNA"/>
</dbReference>
<dbReference type="PANTHER" id="PTHR43205">
    <property type="entry name" value="PROSTAGLANDIN REDUCTASE"/>
    <property type="match status" value="1"/>
</dbReference>
<evidence type="ECO:0000313" key="2">
    <source>
        <dbReference type="EMBL" id="NWC37664.1"/>
    </source>
</evidence>
<organism evidence="2 3">
    <name type="scientific">Pseudomonas gingeri</name>
    <dbReference type="NCBI Taxonomy" id="117681"/>
    <lineage>
        <taxon>Bacteria</taxon>
        <taxon>Pseudomonadati</taxon>
        <taxon>Pseudomonadota</taxon>
        <taxon>Gammaproteobacteria</taxon>
        <taxon>Pseudomonadales</taxon>
        <taxon>Pseudomonadaceae</taxon>
        <taxon>Pseudomonas</taxon>
    </lineage>
</organism>
<gene>
    <name evidence="2" type="ORF">HX876_35585</name>
</gene>
<feature type="non-terminal residue" evidence="2">
    <location>
        <position position="119"/>
    </location>
</feature>
<reference evidence="2 3" key="1">
    <citation type="submission" date="2020-04" db="EMBL/GenBank/DDBJ databases">
        <title>Molecular characterization of pseudomonads from Agaricus bisporus reveal novel blotch 2 pathogens in Western Europe.</title>
        <authorList>
            <person name="Taparia T."/>
            <person name="Krijger M."/>
            <person name="Haynes E."/>
            <person name="Elpinstone J.G."/>
            <person name="Noble R."/>
            <person name="Van Der Wolf J."/>
        </authorList>
    </citation>
    <scope>NUCLEOTIDE SEQUENCE [LARGE SCALE GENOMIC DNA]</scope>
    <source>
        <strain evidence="2 3">IPO3737</strain>
    </source>
</reference>
<feature type="non-terminal residue" evidence="2">
    <location>
        <position position="1"/>
    </location>
</feature>
<dbReference type="Proteomes" id="UP000520592">
    <property type="component" value="Unassembled WGS sequence"/>
</dbReference>
<dbReference type="RefSeq" id="WP_177081354.1">
    <property type="nucleotide sequence ID" value="NZ_JACAQD010000249.1"/>
</dbReference>
<dbReference type="PANTHER" id="PTHR43205:SF7">
    <property type="entry name" value="PROSTAGLANDIN REDUCTASE 1"/>
    <property type="match status" value="1"/>
</dbReference>
<dbReference type="InterPro" id="IPR045010">
    <property type="entry name" value="MDR_fam"/>
</dbReference>
<comment type="caution">
    <text evidence="2">The sequence shown here is derived from an EMBL/GenBank/DDBJ whole genome shotgun (WGS) entry which is preliminary data.</text>
</comment>
<dbReference type="Pfam" id="PF00107">
    <property type="entry name" value="ADH_zinc_N"/>
    <property type="match status" value="1"/>
</dbReference>
<dbReference type="InterPro" id="IPR013149">
    <property type="entry name" value="ADH-like_C"/>
</dbReference>
<name>A0A7Y7YKT5_9PSED</name>
<feature type="domain" description="Alcohol dehydrogenase-like C-terminal" evidence="1">
    <location>
        <begin position="15"/>
        <end position="106"/>
    </location>
</feature>